<feature type="non-terminal residue" evidence="2">
    <location>
        <position position="1"/>
    </location>
</feature>
<protein>
    <submittedName>
        <fullName evidence="2">6156_t:CDS:1</fullName>
    </submittedName>
</protein>
<feature type="coiled-coil region" evidence="1">
    <location>
        <begin position="6"/>
        <end position="79"/>
    </location>
</feature>
<reference evidence="2" key="1">
    <citation type="submission" date="2021-06" db="EMBL/GenBank/DDBJ databases">
        <authorList>
            <person name="Kallberg Y."/>
            <person name="Tangrot J."/>
            <person name="Rosling A."/>
        </authorList>
    </citation>
    <scope>NUCLEOTIDE SEQUENCE</scope>
    <source>
        <strain evidence="2">IA702</strain>
    </source>
</reference>
<evidence type="ECO:0000256" key="1">
    <source>
        <dbReference type="SAM" id="Coils"/>
    </source>
</evidence>
<dbReference type="EMBL" id="CAJVPJ010004963">
    <property type="protein sequence ID" value="CAG8657256.1"/>
    <property type="molecule type" value="Genomic_DNA"/>
</dbReference>
<sequence>RFKEQKEELQNRLKEVGNKLTNSTREITKLQIKLKAVESSLADCQTSLKTKSKGLVQSQAELENLKKRYQKELNSAQENQA</sequence>
<comment type="caution">
    <text evidence="2">The sequence shown here is derived from an EMBL/GenBank/DDBJ whole genome shotgun (WGS) entry which is preliminary data.</text>
</comment>
<dbReference type="Gene3D" id="1.20.5.340">
    <property type="match status" value="1"/>
</dbReference>
<dbReference type="AlphaFoldDB" id="A0A9N9E3P3"/>
<dbReference type="Proteomes" id="UP000789572">
    <property type="component" value="Unassembled WGS sequence"/>
</dbReference>
<organism evidence="2 3">
    <name type="scientific">Paraglomus occultum</name>
    <dbReference type="NCBI Taxonomy" id="144539"/>
    <lineage>
        <taxon>Eukaryota</taxon>
        <taxon>Fungi</taxon>
        <taxon>Fungi incertae sedis</taxon>
        <taxon>Mucoromycota</taxon>
        <taxon>Glomeromycotina</taxon>
        <taxon>Glomeromycetes</taxon>
        <taxon>Paraglomerales</taxon>
        <taxon>Paraglomeraceae</taxon>
        <taxon>Paraglomus</taxon>
    </lineage>
</organism>
<evidence type="ECO:0000313" key="2">
    <source>
        <dbReference type="EMBL" id="CAG8657256.1"/>
    </source>
</evidence>
<evidence type="ECO:0000313" key="3">
    <source>
        <dbReference type="Proteomes" id="UP000789572"/>
    </source>
</evidence>
<gene>
    <name evidence="2" type="ORF">POCULU_LOCUS10268</name>
</gene>
<accession>A0A9N9E3P3</accession>
<keyword evidence="1" id="KW-0175">Coiled coil</keyword>
<dbReference type="SUPFAM" id="SSF90257">
    <property type="entry name" value="Myosin rod fragments"/>
    <property type="match status" value="1"/>
</dbReference>
<proteinExistence type="predicted"/>
<name>A0A9N9E3P3_9GLOM</name>
<keyword evidence="3" id="KW-1185">Reference proteome</keyword>